<comment type="caution">
    <text evidence="3">The sequence shown here is derived from an EMBL/GenBank/DDBJ whole genome shotgun (WGS) entry which is preliminary data.</text>
</comment>
<evidence type="ECO:0000259" key="2">
    <source>
        <dbReference type="Pfam" id="PF18962"/>
    </source>
</evidence>
<evidence type="ECO:0000313" key="3">
    <source>
        <dbReference type="EMBL" id="OBY67102.1"/>
    </source>
</evidence>
<organism evidence="3 4">
    <name type="scientific">Polaribacter reichenbachii</name>
    <dbReference type="NCBI Taxonomy" id="996801"/>
    <lineage>
        <taxon>Bacteria</taxon>
        <taxon>Pseudomonadati</taxon>
        <taxon>Bacteroidota</taxon>
        <taxon>Flavobacteriia</taxon>
        <taxon>Flavobacteriales</taxon>
        <taxon>Flavobacteriaceae</taxon>
    </lineage>
</organism>
<dbReference type="EMBL" id="LSFL01000009">
    <property type="protein sequence ID" value="OBY67102.1"/>
    <property type="molecule type" value="Genomic_DNA"/>
</dbReference>
<dbReference type="Pfam" id="PF18962">
    <property type="entry name" value="Por_Secre_tail"/>
    <property type="match status" value="1"/>
</dbReference>
<dbReference type="KEGG" id="prn:BW723_15175"/>
<proteinExistence type="predicted"/>
<reference evidence="4" key="1">
    <citation type="submission" date="2016-02" db="EMBL/GenBank/DDBJ databases">
        <title>Paenibacillus sp. LPB0068, isolated from Crassostrea gigas.</title>
        <authorList>
            <person name="Shin S.-K."/>
            <person name="Yi H."/>
        </authorList>
    </citation>
    <scope>NUCLEOTIDE SEQUENCE [LARGE SCALE GENOMIC DNA]</scope>
    <source>
        <strain evidence="4">KCTC 23969</strain>
    </source>
</reference>
<dbReference type="AlphaFoldDB" id="A0A1B8U5G6"/>
<keyword evidence="4" id="KW-1185">Reference proteome</keyword>
<dbReference type="Gene3D" id="2.40.128.720">
    <property type="match status" value="3"/>
</dbReference>
<dbReference type="InterPro" id="IPR026444">
    <property type="entry name" value="Secre_tail"/>
</dbReference>
<gene>
    <name evidence="3" type="ORF">LPB301_04615</name>
</gene>
<dbReference type="Proteomes" id="UP000092612">
    <property type="component" value="Unassembled WGS sequence"/>
</dbReference>
<name>A0A1B8U5G6_9FLAO</name>
<accession>A0A1B8U5G6</accession>
<sequence length="374" mass="42916">MTTIIVSQNKLTSSLGEYFDNSNWVNNNKSEFIYDSNKNLTAETEFYWDYSNSKWTKSYASFYTYNANNKVTIELSEHYNTNGTLFSQYRTTNAYDSNGKLIEILYEFNGGSLWEIEDKFILEYNTNNELSGAIAYQWNGSNWVFGEDSSKITLSYNSNNKVSISKSDSWDNTKWVDSDRTVYTYDSNDRIIIEDGQSWDGTNWVTDYKSEYTYDSNGNAVTEKESYLDNGVLTEQPVETITFDTSQLMANFSHPYKDKTGIDFIFSANGIVNKILSRSNTNYRTTYNYNEVTASTKDITMVDFDVYPNPATSFLTIDDANFTLKKVELYNVLGKKVLTSSENKINIQNLTSGVYLLKVETEKGIIATKRIVKK</sequence>
<dbReference type="NCBIfam" id="TIGR04183">
    <property type="entry name" value="Por_Secre_tail"/>
    <property type="match status" value="1"/>
</dbReference>
<protein>
    <recommendedName>
        <fullName evidence="2">Secretion system C-terminal sorting domain-containing protein</fullName>
    </recommendedName>
</protein>
<evidence type="ECO:0000256" key="1">
    <source>
        <dbReference type="ARBA" id="ARBA00022729"/>
    </source>
</evidence>
<evidence type="ECO:0000313" key="4">
    <source>
        <dbReference type="Proteomes" id="UP000092612"/>
    </source>
</evidence>
<keyword evidence="1" id="KW-0732">Signal</keyword>
<dbReference type="STRING" id="996801.BW723_15175"/>
<feature type="domain" description="Secretion system C-terminal sorting" evidence="2">
    <location>
        <begin position="306"/>
        <end position="372"/>
    </location>
</feature>